<evidence type="ECO:0000256" key="1">
    <source>
        <dbReference type="SAM" id="MobiDB-lite"/>
    </source>
</evidence>
<proteinExistence type="predicted"/>
<reference evidence="2 3" key="1">
    <citation type="submission" date="2014-04" db="EMBL/GenBank/DDBJ databases">
        <authorList>
            <consortium name="DOE Joint Genome Institute"/>
            <person name="Kuo A."/>
            <person name="Gay G."/>
            <person name="Dore J."/>
            <person name="Kohler A."/>
            <person name="Nagy L.G."/>
            <person name="Floudas D."/>
            <person name="Copeland A."/>
            <person name="Barry K.W."/>
            <person name="Cichocki N."/>
            <person name="Veneault-Fourrey C."/>
            <person name="LaButti K."/>
            <person name="Lindquist E.A."/>
            <person name="Lipzen A."/>
            <person name="Lundell T."/>
            <person name="Morin E."/>
            <person name="Murat C."/>
            <person name="Sun H."/>
            <person name="Tunlid A."/>
            <person name="Henrissat B."/>
            <person name="Grigoriev I.V."/>
            <person name="Hibbett D.S."/>
            <person name="Martin F."/>
            <person name="Nordberg H.P."/>
            <person name="Cantor M.N."/>
            <person name="Hua S.X."/>
        </authorList>
    </citation>
    <scope>NUCLEOTIDE SEQUENCE [LARGE SCALE GENOMIC DNA]</scope>
    <source>
        <strain evidence="3">h7</strain>
    </source>
</reference>
<feature type="region of interest" description="Disordered" evidence="1">
    <location>
        <begin position="96"/>
        <end position="115"/>
    </location>
</feature>
<accession>A0A0C2YFK3</accession>
<reference evidence="3" key="2">
    <citation type="submission" date="2015-01" db="EMBL/GenBank/DDBJ databases">
        <title>Evolutionary Origins and Diversification of the Mycorrhizal Mutualists.</title>
        <authorList>
            <consortium name="DOE Joint Genome Institute"/>
            <consortium name="Mycorrhizal Genomics Consortium"/>
            <person name="Kohler A."/>
            <person name="Kuo A."/>
            <person name="Nagy L.G."/>
            <person name="Floudas D."/>
            <person name="Copeland A."/>
            <person name="Barry K.W."/>
            <person name="Cichocki N."/>
            <person name="Veneault-Fourrey C."/>
            <person name="LaButti K."/>
            <person name="Lindquist E.A."/>
            <person name="Lipzen A."/>
            <person name="Lundell T."/>
            <person name="Morin E."/>
            <person name="Murat C."/>
            <person name="Riley R."/>
            <person name="Ohm R."/>
            <person name="Sun H."/>
            <person name="Tunlid A."/>
            <person name="Henrissat B."/>
            <person name="Grigoriev I.V."/>
            <person name="Hibbett D.S."/>
            <person name="Martin F."/>
        </authorList>
    </citation>
    <scope>NUCLEOTIDE SEQUENCE [LARGE SCALE GENOMIC DNA]</scope>
    <source>
        <strain evidence="3">h7</strain>
    </source>
</reference>
<dbReference type="EMBL" id="KN831768">
    <property type="protein sequence ID" value="KIM48513.1"/>
    <property type="molecule type" value="Genomic_DNA"/>
</dbReference>
<sequence>MAVTHNLIYRLVGSKAYNLRLSQNRTMHPDRFEVIGTLSMGLFTILHKYFYSHLSSDSMILDRRVNPTAIEFVLMVLSAPQKFVLLSMKSRRHTDFGHRIPPAPRSNGSIGGPFT</sequence>
<dbReference type="HOGENOM" id="CLU_2109330_0_0_1"/>
<gene>
    <name evidence="2" type="ORF">M413DRAFT_80382</name>
</gene>
<keyword evidence="3" id="KW-1185">Reference proteome</keyword>
<protein>
    <submittedName>
        <fullName evidence="2">Uncharacterized protein</fullName>
    </submittedName>
</protein>
<evidence type="ECO:0000313" key="3">
    <source>
        <dbReference type="Proteomes" id="UP000053424"/>
    </source>
</evidence>
<evidence type="ECO:0000313" key="2">
    <source>
        <dbReference type="EMBL" id="KIM48513.1"/>
    </source>
</evidence>
<organism evidence="2 3">
    <name type="scientific">Hebeloma cylindrosporum</name>
    <dbReference type="NCBI Taxonomy" id="76867"/>
    <lineage>
        <taxon>Eukaryota</taxon>
        <taxon>Fungi</taxon>
        <taxon>Dikarya</taxon>
        <taxon>Basidiomycota</taxon>
        <taxon>Agaricomycotina</taxon>
        <taxon>Agaricomycetes</taxon>
        <taxon>Agaricomycetidae</taxon>
        <taxon>Agaricales</taxon>
        <taxon>Agaricineae</taxon>
        <taxon>Hymenogastraceae</taxon>
        <taxon>Hebeloma</taxon>
    </lineage>
</organism>
<name>A0A0C2YFK3_HEBCY</name>
<dbReference type="AlphaFoldDB" id="A0A0C2YFK3"/>
<dbReference type="Proteomes" id="UP000053424">
    <property type="component" value="Unassembled WGS sequence"/>
</dbReference>